<keyword evidence="3" id="KW-1185">Reference proteome</keyword>
<evidence type="ECO:0000313" key="3">
    <source>
        <dbReference type="Proteomes" id="UP001314170"/>
    </source>
</evidence>
<proteinExistence type="predicted"/>
<protein>
    <submittedName>
        <fullName evidence="2">Uncharacterized protein</fullName>
    </submittedName>
</protein>
<name>A0AAV1SSI9_9ROSI</name>
<evidence type="ECO:0000313" key="2">
    <source>
        <dbReference type="EMBL" id="CAK7357010.1"/>
    </source>
</evidence>
<feature type="signal peptide" evidence="1">
    <location>
        <begin position="1"/>
        <end position="18"/>
    </location>
</feature>
<dbReference type="Proteomes" id="UP001314170">
    <property type="component" value="Unassembled WGS sequence"/>
</dbReference>
<comment type="caution">
    <text evidence="2">The sequence shown here is derived from an EMBL/GenBank/DDBJ whole genome shotgun (WGS) entry which is preliminary data.</text>
</comment>
<reference evidence="2 3" key="1">
    <citation type="submission" date="2024-01" db="EMBL/GenBank/DDBJ databases">
        <authorList>
            <person name="Waweru B."/>
        </authorList>
    </citation>
    <scope>NUCLEOTIDE SEQUENCE [LARGE SCALE GENOMIC DNA]</scope>
</reference>
<sequence length="57" mass="6391">MALQFAITILLLLLNVYCKEITLKVIKSDKEQATRLQRVSDVIGDVAWNMLVGVTLT</sequence>
<dbReference type="EMBL" id="CAWUPB010001197">
    <property type="protein sequence ID" value="CAK7357010.1"/>
    <property type="molecule type" value="Genomic_DNA"/>
</dbReference>
<accession>A0AAV1SSI9</accession>
<organism evidence="2 3">
    <name type="scientific">Dovyalis caffra</name>
    <dbReference type="NCBI Taxonomy" id="77055"/>
    <lineage>
        <taxon>Eukaryota</taxon>
        <taxon>Viridiplantae</taxon>
        <taxon>Streptophyta</taxon>
        <taxon>Embryophyta</taxon>
        <taxon>Tracheophyta</taxon>
        <taxon>Spermatophyta</taxon>
        <taxon>Magnoliopsida</taxon>
        <taxon>eudicotyledons</taxon>
        <taxon>Gunneridae</taxon>
        <taxon>Pentapetalae</taxon>
        <taxon>rosids</taxon>
        <taxon>fabids</taxon>
        <taxon>Malpighiales</taxon>
        <taxon>Salicaceae</taxon>
        <taxon>Flacourtieae</taxon>
        <taxon>Dovyalis</taxon>
    </lineage>
</organism>
<gene>
    <name evidence="2" type="ORF">DCAF_LOCUS27293</name>
</gene>
<evidence type="ECO:0000256" key="1">
    <source>
        <dbReference type="SAM" id="SignalP"/>
    </source>
</evidence>
<dbReference type="AlphaFoldDB" id="A0AAV1SSI9"/>
<keyword evidence="1" id="KW-0732">Signal</keyword>
<feature type="chain" id="PRO_5043505793" evidence="1">
    <location>
        <begin position="19"/>
        <end position="57"/>
    </location>
</feature>